<sequence>MYQRRSEPYKKVTFYLAILKQAEAGSRLMTFRAIAFLK</sequence>
<gene>
    <name evidence="1" type="ORF">XBFM1_1220003</name>
</gene>
<proteinExistence type="predicted"/>
<dbReference type="HOGENOM" id="CLU_3334976_0_0_6"/>
<dbReference type="EMBL" id="CBSV010000027">
    <property type="protein sequence ID" value="CDG99846.1"/>
    <property type="molecule type" value="Genomic_DNA"/>
</dbReference>
<evidence type="ECO:0000313" key="1">
    <source>
        <dbReference type="EMBL" id="CDG99846.1"/>
    </source>
</evidence>
<dbReference type="Proteomes" id="UP000028487">
    <property type="component" value="Unassembled WGS sequence"/>
</dbReference>
<protein>
    <submittedName>
        <fullName evidence="1">Uncharacterized protein</fullName>
    </submittedName>
</protein>
<name>A0A077NQ84_XENBV</name>
<dbReference type="AlphaFoldDB" id="A0A077NQ84"/>
<reference evidence="1" key="1">
    <citation type="submission" date="2013-07" db="EMBL/GenBank/DDBJ databases">
        <title>Sub-species coevolution in mutualistic symbiosis.</title>
        <authorList>
            <person name="Murfin K."/>
            <person name="Klassen J."/>
            <person name="Lee M."/>
            <person name="Forst S."/>
            <person name="Stock P."/>
            <person name="Goodrich-Blair H."/>
        </authorList>
    </citation>
    <scope>NUCLEOTIDE SEQUENCE [LARGE SCALE GENOMIC DNA]</scope>
    <source>
        <strain evidence="1">Feltiae Moldova</strain>
    </source>
</reference>
<organism evidence="1">
    <name type="scientific">Xenorhabdus bovienii str. feltiae Moldova</name>
    <dbReference type="NCBI Taxonomy" id="1398200"/>
    <lineage>
        <taxon>Bacteria</taxon>
        <taxon>Pseudomonadati</taxon>
        <taxon>Pseudomonadota</taxon>
        <taxon>Gammaproteobacteria</taxon>
        <taxon>Enterobacterales</taxon>
        <taxon>Morganellaceae</taxon>
        <taxon>Xenorhabdus</taxon>
    </lineage>
</organism>
<comment type="caution">
    <text evidence="1">The sequence shown here is derived from an EMBL/GenBank/DDBJ whole genome shotgun (WGS) entry which is preliminary data.</text>
</comment>
<accession>A0A077NQ84</accession>